<accession>A0A858RPC6</accession>
<protein>
    <recommendedName>
        <fullName evidence="2">histidine kinase</fullName>
        <ecNumber evidence="2">2.7.13.3</ecNumber>
    </recommendedName>
</protein>
<evidence type="ECO:0000256" key="4">
    <source>
        <dbReference type="ARBA" id="ARBA00022777"/>
    </source>
</evidence>
<evidence type="ECO:0000313" key="10">
    <source>
        <dbReference type="Proteomes" id="UP000501812"/>
    </source>
</evidence>
<dbReference type="SUPFAM" id="SSF55874">
    <property type="entry name" value="ATPase domain of HSP90 chaperone/DNA topoisomerase II/histidine kinase"/>
    <property type="match status" value="1"/>
</dbReference>
<dbReference type="PANTHER" id="PTHR24421:SF10">
    <property type="entry name" value="NITRATE_NITRITE SENSOR PROTEIN NARQ"/>
    <property type="match status" value="1"/>
</dbReference>
<dbReference type="InterPro" id="IPR036890">
    <property type="entry name" value="HATPase_C_sf"/>
</dbReference>
<dbReference type="KEGG" id="luo:HHL09_23985"/>
<evidence type="ECO:0000313" key="9">
    <source>
        <dbReference type="EMBL" id="QJE98712.1"/>
    </source>
</evidence>
<dbReference type="InterPro" id="IPR037524">
    <property type="entry name" value="PA14/GLEYA"/>
</dbReference>
<gene>
    <name evidence="9" type="ORF">HHL09_23985</name>
</gene>
<dbReference type="InterPro" id="IPR050482">
    <property type="entry name" value="Sensor_HK_TwoCompSys"/>
</dbReference>
<dbReference type="PANTHER" id="PTHR24421">
    <property type="entry name" value="NITRATE/NITRITE SENSOR PROTEIN NARX-RELATED"/>
    <property type="match status" value="1"/>
</dbReference>
<dbReference type="AlphaFoldDB" id="A0A858RPC6"/>
<dbReference type="InterPro" id="IPR011658">
    <property type="entry name" value="PA14_dom"/>
</dbReference>
<keyword evidence="3" id="KW-0808">Transferase</keyword>
<feature type="domain" description="PA14" evidence="8">
    <location>
        <begin position="185"/>
        <end position="362"/>
    </location>
</feature>
<evidence type="ECO:0000256" key="2">
    <source>
        <dbReference type="ARBA" id="ARBA00012438"/>
    </source>
</evidence>
<evidence type="ECO:0000256" key="5">
    <source>
        <dbReference type="ARBA" id="ARBA00023012"/>
    </source>
</evidence>
<dbReference type="EC" id="2.7.13.3" evidence="2"/>
<keyword evidence="4" id="KW-0418">Kinase</keyword>
<reference evidence="9 10" key="1">
    <citation type="submission" date="2020-04" db="EMBL/GenBank/DDBJ databases">
        <title>Luteolibacter sp. G-1-1-1 isolated from soil.</title>
        <authorList>
            <person name="Dahal R.H."/>
        </authorList>
    </citation>
    <scope>NUCLEOTIDE SEQUENCE [LARGE SCALE GENOMIC DNA]</scope>
    <source>
        <strain evidence="9 10">G-1-1-1</strain>
    </source>
</reference>
<dbReference type="CDD" id="cd16917">
    <property type="entry name" value="HATPase_UhpB-NarQ-NarX-like"/>
    <property type="match status" value="1"/>
</dbReference>
<evidence type="ECO:0000256" key="7">
    <source>
        <dbReference type="SAM" id="Phobius"/>
    </source>
</evidence>
<keyword evidence="10" id="KW-1185">Reference proteome</keyword>
<evidence type="ECO:0000259" key="8">
    <source>
        <dbReference type="PROSITE" id="PS51820"/>
    </source>
</evidence>
<dbReference type="Gene3D" id="1.20.5.1930">
    <property type="match status" value="1"/>
</dbReference>
<dbReference type="EMBL" id="CP051774">
    <property type="protein sequence ID" value="QJE98712.1"/>
    <property type="molecule type" value="Genomic_DNA"/>
</dbReference>
<keyword evidence="7" id="KW-0472">Membrane</keyword>
<dbReference type="SUPFAM" id="SSF56988">
    <property type="entry name" value="Anthrax protective antigen"/>
    <property type="match status" value="1"/>
</dbReference>
<feature type="region of interest" description="Disordered" evidence="6">
    <location>
        <begin position="985"/>
        <end position="1034"/>
    </location>
</feature>
<dbReference type="Pfam" id="PF07691">
    <property type="entry name" value="PA14"/>
    <property type="match status" value="1"/>
</dbReference>
<dbReference type="GO" id="GO:0004673">
    <property type="term" value="F:protein histidine kinase activity"/>
    <property type="evidence" value="ECO:0007669"/>
    <property type="project" value="UniProtKB-EC"/>
</dbReference>
<evidence type="ECO:0000256" key="6">
    <source>
        <dbReference type="SAM" id="MobiDB-lite"/>
    </source>
</evidence>
<organism evidence="9 10">
    <name type="scientific">Luteolibacter luteus</name>
    <dbReference type="NCBI Taxonomy" id="2728835"/>
    <lineage>
        <taxon>Bacteria</taxon>
        <taxon>Pseudomonadati</taxon>
        <taxon>Verrucomicrobiota</taxon>
        <taxon>Verrucomicrobiia</taxon>
        <taxon>Verrucomicrobiales</taxon>
        <taxon>Verrucomicrobiaceae</taxon>
        <taxon>Luteolibacter</taxon>
    </lineage>
</organism>
<evidence type="ECO:0000256" key="1">
    <source>
        <dbReference type="ARBA" id="ARBA00000085"/>
    </source>
</evidence>
<dbReference type="GO" id="GO:0000160">
    <property type="term" value="P:phosphorelay signal transduction system"/>
    <property type="evidence" value="ECO:0007669"/>
    <property type="project" value="UniProtKB-KW"/>
</dbReference>
<dbReference type="RefSeq" id="WP_169457199.1">
    <property type="nucleotide sequence ID" value="NZ_CP051774.1"/>
</dbReference>
<dbReference type="Pfam" id="PF02518">
    <property type="entry name" value="HATPase_c"/>
    <property type="match status" value="1"/>
</dbReference>
<feature type="transmembrane region" description="Helical" evidence="7">
    <location>
        <begin position="782"/>
        <end position="802"/>
    </location>
</feature>
<evidence type="ECO:0000256" key="3">
    <source>
        <dbReference type="ARBA" id="ARBA00022679"/>
    </source>
</evidence>
<keyword evidence="7" id="KW-0812">Transmembrane</keyword>
<comment type="catalytic activity">
    <reaction evidence="1">
        <text>ATP + protein L-histidine = ADP + protein N-phospho-L-histidine.</text>
        <dbReference type="EC" id="2.7.13.3"/>
    </reaction>
</comment>
<keyword evidence="7" id="KW-1133">Transmembrane helix</keyword>
<keyword evidence="5" id="KW-0902">Two-component regulatory system</keyword>
<dbReference type="SMART" id="SM00387">
    <property type="entry name" value="HATPase_c"/>
    <property type="match status" value="1"/>
</dbReference>
<dbReference type="PROSITE" id="PS51820">
    <property type="entry name" value="PA14"/>
    <property type="match status" value="1"/>
</dbReference>
<dbReference type="Proteomes" id="UP000501812">
    <property type="component" value="Chromosome"/>
</dbReference>
<dbReference type="Gene3D" id="3.30.565.10">
    <property type="entry name" value="Histidine kinase-like ATPase, C-terminal domain"/>
    <property type="match status" value="1"/>
</dbReference>
<proteinExistence type="predicted"/>
<dbReference type="InterPro" id="IPR003594">
    <property type="entry name" value="HATPase_dom"/>
</dbReference>
<name>A0A858RPC6_9BACT</name>
<sequence>MPDKSHRSHLGALLSVGLAWFLYGSAVHAQEEPRLPLSELRESINTRGRVILSFRLEGTVCAASEALGLVALQDETGTELLELPSLPQGIAVGQSIEIESEHCPVTRGAIAIRLGTGPVVDLDEVYAVQTRTGATWLKENLQPLRVEWYNNYGAPKLVIEYEREGKPRQRISPEMLFHRGSDSADLSPGLGYAVYAGGAWRGVPDFSMLQPQEKGVIADFDLGANVLRENVGIVFEGYLRVPATGRYDFNITSDDGSRVFVGRPEVRHRILEAKRPTPLRTSTLTQAIVAGSRERWVTAEGTVNFASWTGKQIELELTDNSNPIRVVIADPAGKIPADFLRKSVQVTGLRRSNGLVAVSAQQLRVTGDRRERDGTLSRAFEVRQLPPNEARKPYRAEIEGVVTNVSPRHVVLQDDTGGVFIHYACPTNGDAPQVGELWRIAGNTAPGDFSPVIHADRASFVGHAPLPKPARPTREQLASGSLDAEEVEIEGVVTALTDAVMTLLTPNGTVTILDNLLYPLPTAHLTGEEKAHLPGSVIRLRGVYTASWDSATGRVRPAEFRLGDALMAVEEATPADPFTAPSIRAADLLLFTSQSSVLKRVRVGGLLLHAAPPEFMLFDGTKGFRIISHTAVGLKPGDQVEASGFPQLGGPSPVLLEASARKTGSAPFPAPATIRTATLPDARLDSTLVNLDATLLSDTMRRDERALEMSSGSSRFMAYVPADATLPKRFDKGSVLRLTGVYVSSQADGSSPGPDPFELRLADASQLQVIYRGPWWTTRHTITVISILSGGLLLASVWVTVLRRTVTKRSAELAREIESREALERHRVVEQERSRVAQDLHDELGSGLTEAGILTSLVQNPGIPQEQKAGYLEQLSEVCCTMVTGLDEIVWAVNPRYDSAADLAGYFSLFAQRFLGIAGINCRFKIDDAIPAHPLDSRMRHGIFLAFKEALNNIVKHSGATEVHLSVQARNRVLQITLSDNGRGFGSAAAPPGSDGLSGIESRMRELGGSSGIETKPGQGTEVRLLLPLEKSLP</sequence>